<dbReference type="InterPro" id="IPR018247">
    <property type="entry name" value="EF_Hand_1_Ca_BS"/>
</dbReference>
<organism evidence="2 3">
    <name type="scientific">Trichophyton soudanense CBS 452.61</name>
    <dbReference type="NCBI Taxonomy" id="1215331"/>
    <lineage>
        <taxon>Eukaryota</taxon>
        <taxon>Fungi</taxon>
        <taxon>Dikarya</taxon>
        <taxon>Ascomycota</taxon>
        <taxon>Pezizomycotina</taxon>
        <taxon>Eurotiomycetes</taxon>
        <taxon>Eurotiomycetidae</taxon>
        <taxon>Onygenales</taxon>
        <taxon>Arthrodermataceae</taxon>
        <taxon>Trichophyton</taxon>
    </lineage>
</organism>
<dbReference type="PROSITE" id="PS00018">
    <property type="entry name" value="EF_HAND_1"/>
    <property type="match status" value="1"/>
</dbReference>
<dbReference type="EMBL" id="KK208742">
    <property type="protein sequence ID" value="EZF77742.1"/>
    <property type="molecule type" value="Genomic_DNA"/>
</dbReference>
<feature type="compositionally biased region" description="Polar residues" evidence="1">
    <location>
        <begin position="225"/>
        <end position="240"/>
    </location>
</feature>
<feature type="region of interest" description="Disordered" evidence="1">
    <location>
        <begin position="207"/>
        <end position="240"/>
    </location>
</feature>
<name>A0A022Y451_TRISD</name>
<keyword evidence="3" id="KW-1185">Reference proteome</keyword>
<evidence type="ECO:0000256" key="1">
    <source>
        <dbReference type="SAM" id="MobiDB-lite"/>
    </source>
</evidence>
<sequence>MLYKSIDLGSTIHMQKDHEIQLYISSSVHIAQLNDSPCLEELSIEKLRRQDVWASWGSNSTIQINISVKIQTSLATKVSIPGTLRTISELLTLPSVWSVYGLDATQDGKLHLNETNTLNITLQARPTRDQATSCELNKIPTSLSALLDGNPHIQPPAEIPTIFVRDISIQLVFSNGSSSPILLPEGGDNCNGPLNVLLSDSDGWESLDDSTPFSSQESSSTRFSGNSNYGSSTHKSPVSGSHNISPIRSIISLLNAGLVNLLNIASPDTGSIQSMPSNGHQVSLTELSPVIFSPGYNIAMFQRLSFMPLVIKGMVSIIRSMDSRGCESTTSKICDIYRLKSCTAGFRTVPVSSDIRDMLRYILWVQTKNSLCPANKKAKISHLFATAASKQQEILGCPTNNLRKADPMDALVAISGCPDSDWHIFEDEEEDDILLSDEAYSEEQDEWNNPPTLTESVIDNDGSRFITTPEIARLMLDQDGVLSSSPCLLAEVDIHPILERPGEEPDCNTGVPMVPRAGNDPTMEILQSSSPIILPLSASQGSPCNDDIDTGEELDTLPRLDSSDIEMLLL</sequence>
<reference evidence="2 3" key="1">
    <citation type="submission" date="2014-02" db="EMBL/GenBank/DDBJ databases">
        <title>The Genome Sequence of Trichophyton rubrum (morphotype soudanense) CBS 452.61.</title>
        <authorList>
            <consortium name="The Broad Institute Genomics Platform"/>
            <person name="Cuomo C.A."/>
            <person name="White T.C."/>
            <person name="Graser Y."/>
            <person name="Martinez-Rossi N."/>
            <person name="Heitman J."/>
            <person name="Young S.K."/>
            <person name="Zeng Q."/>
            <person name="Gargeya S."/>
            <person name="Abouelleil A."/>
            <person name="Alvarado L."/>
            <person name="Chapman S.B."/>
            <person name="Gainer-Dewar J."/>
            <person name="Goldberg J."/>
            <person name="Griggs A."/>
            <person name="Gujja S."/>
            <person name="Hansen M."/>
            <person name="Howarth C."/>
            <person name="Imamovic A."/>
            <person name="Larimer J."/>
            <person name="Martinez D."/>
            <person name="Murphy C."/>
            <person name="Pearson M.D."/>
            <person name="Persinoti G."/>
            <person name="Poon T."/>
            <person name="Priest M."/>
            <person name="Roberts A.D."/>
            <person name="Saif S."/>
            <person name="Shea T.D."/>
            <person name="Sykes S.N."/>
            <person name="Wortman J."/>
            <person name="Nusbaum C."/>
            <person name="Birren B."/>
        </authorList>
    </citation>
    <scope>NUCLEOTIDE SEQUENCE [LARGE SCALE GENOMIC DNA]</scope>
    <source>
        <strain evidence="2 3">CBS 452.61</strain>
    </source>
</reference>
<gene>
    <name evidence="2" type="ORF">H105_01216</name>
</gene>
<evidence type="ECO:0000313" key="2">
    <source>
        <dbReference type="EMBL" id="EZF77742.1"/>
    </source>
</evidence>
<evidence type="ECO:0000313" key="3">
    <source>
        <dbReference type="Proteomes" id="UP000023623"/>
    </source>
</evidence>
<dbReference type="Proteomes" id="UP000023623">
    <property type="component" value="Unassembled WGS sequence"/>
</dbReference>
<dbReference type="AlphaFoldDB" id="A0A022Y451"/>
<dbReference type="OrthoDB" id="4200179at2759"/>
<protein>
    <submittedName>
        <fullName evidence="2">Uncharacterized protein</fullName>
    </submittedName>
</protein>
<dbReference type="HOGENOM" id="CLU_503404_0_0_1"/>
<proteinExistence type="predicted"/>
<feature type="compositionally biased region" description="Low complexity" evidence="1">
    <location>
        <begin position="210"/>
        <end position="224"/>
    </location>
</feature>
<accession>A0A022Y451</accession>